<feature type="transmembrane region" description="Helical" evidence="7">
    <location>
        <begin position="251"/>
        <end position="269"/>
    </location>
</feature>
<dbReference type="PROSITE" id="PS50850">
    <property type="entry name" value="MFS"/>
    <property type="match status" value="1"/>
</dbReference>
<feature type="transmembrane region" description="Helical" evidence="7">
    <location>
        <begin position="371"/>
        <end position="390"/>
    </location>
</feature>
<dbReference type="InterPro" id="IPR050171">
    <property type="entry name" value="MFS_Transporters"/>
</dbReference>
<dbReference type="eggNOG" id="COG0477">
    <property type="taxonomic scope" value="Bacteria"/>
</dbReference>
<feature type="transmembrane region" description="Helical" evidence="7">
    <location>
        <begin position="162"/>
        <end position="184"/>
    </location>
</feature>
<feature type="transmembrane region" description="Helical" evidence="7">
    <location>
        <begin position="71"/>
        <end position="90"/>
    </location>
</feature>
<evidence type="ECO:0000256" key="2">
    <source>
        <dbReference type="ARBA" id="ARBA00022448"/>
    </source>
</evidence>
<dbReference type="PANTHER" id="PTHR23517">
    <property type="entry name" value="RESISTANCE PROTEIN MDTM, PUTATIVE-RELATED-RELATED"/>
    <property type="match status" value="1"/>
</dbReference>
<dbReference type="InterPro" id="IPR020846">
    <property type="entry name" value="MFS_dom"/>
</dbReference>
<dbReference type="InterPro" id="IPR036259">
    <property type="entry name" value="MFS_trans_sf"/>
</dbReference>
<keyword evidence="6 7" id="KW-0472">Membrane</keyword>
<evidence type="ECO:0000256" key="6">
    <source>
        <dbReference type="ARBA" id="ARBA00023136"/>
    </source>
</evidence>
<dbReference type="KEGG" id="dgo:DGo_CA2658"/>
<keyword evidence="3" id="KW-1003">Cell membrane</keyword>
<evidence type="ECO:0000256" key="7">
    <source>
        <dbReference type="SAM" id="Phobius"/>
    </source>
</evidence>
<evidence type="ECO:0000313" key="10">
    <source>
        <dbReference type="Proteomes" id="UP000007575"/>
    </source>
</evidence>
<dbReference type="GO" id="GO:0005886">
    <property type="term" value="C:plasma membrane"/>
    <property type="evidence" value="ECO:0007669"/>
    <property type="project" value="UniProtKB-SubCell"/>
</dbReference>
<evidence type="ECO:0000256" key="3">
    <source>
        <dbReference type="ARBA" id="ARBA00022475"/>
    </source>
</evidence>
<feature type="transmembrane region" description="Helical" evidence="7">
    <location>
        <begin position="40"/>
        <end position="59"/>
    </location>
</feature>
<dbReference type="HOGENOM" id="CLU_054518_0_0_0"/>
<evidence type="ECO:0000259" key="8">
    <source>
        <dbReference type="PROSITE" id="PS50850"/>
    </source>
</evidence>
<reference evidence="9 10" key="1">
    <citation type="journal article" date="2012" name="PLoS ONE">
        <title>Genome sequence and transcriptome analysis of the radioresistant bacterium Deinococcus gobiensis: insights into the extreme environmental adaptations.</title>
        <authorList>
            <person name="Yuan M."/>
            <person name="Chen M."/>
            <person name="Zhang W."/>
            <person name="Lu W."/>
            <person name="Wang J."/>
            <person name="Yang M."/>
            <person name="Zhao P."/>
            <person name="Tang R."/>
            <person name="Li X."/>
            <person name="Hao Y."/>
            <person name="Zhou Z."/>
            <person name="Zhan Y."/>
            <person name="Yu H."/>
            <person name="Teng C."/>
            <person name="Yan Y."/>
            <person name="Ping S."/>
            <person name="Wang Y."/>
            <person name="Lin M."/>
        </authorList>
    </citation>
    <scope>NUCLEOTIDE SEQUENCE [LARGE SCALE GENOMIC DNA]</scope>
    <source>
        <strain evidence="9 10">I-0</strain>
    </source>
</reference>
<dbReference type="EMBL" id="CP002191">
    <property type="protein sequence ID" value="AFD26585.1"/>
    <property type="molecule type" value="Genomic_DNA"/>
</dbReference>
<feature type="transmembrane region" description="Helical" evidence="7">
    <location>
        <begin position="341"/>
        <end position="365"/>
    </location>
</feature>
<gene>
    <name evidence="9" type="ordered locus">DGo_CA2658</name>
</gene>
<feature type="transmembrane region" description="Helical" evidence="7">
    <location>
        <begin position="281"/>
        <end position="302"/>
    </location>
</feature>
<feature type="transmembrane region" description="Helical" evidence="7">
    <location>
        <begin position="308"/>
        <end position="329"/>
    </location>
</feature>
<evidence type="ECO:0000313" key="9">
    <source>
        <dbReference type="EMBL" id="AFD26585.1"/>
    </source>
</evidence>
<keyword evidence="10" id="KW-1185">Reference proteome</keyword>
<feature type="transmembrane region" description="Helical" evidence="7">
    <location>
        <begin position="216"/>
        <end position="239"/>
    </location>
</feature>
<keyword evidence="2" id="KW-0813">Transport</keyword>
<dbReference type="InterPro" id="IPR011701">
    <property type="entry name" value="MFS"/>
</dbReference>
<dbReference type="AlphaFoldDB" id="H8GTU5"/>
<dbReference type="OrthoDB" id="59622at2"/>
<organism evidence="9 10">
    <name type="scientific">Deinococcus gobiensis (strain DSM 21396 / JCM 16679 / CGMCC 1.7299 / I-0)</name>
    <dbReference type="NCBI Taxonomy" id="745776"/>
    <lineage>
        <taxon>Bacteria</taxon>
        <taxon>Thermotogati</taxon>
        <taxon>Deinococcota</taxon>
        <taxon>Deinococci</taxon>
        <taxon>Deinococcales</taxon>
        <taxon>Deinococcaceae</taxon>
        <taxon>Deinococcus</taxon>
    </lineage>
</organism>
<protein>
    <submittedName>
        <fullName evidence="9">Major facilitator superfamily MFS_1</fullName>
    </submittedName>
</protein>
<dbReference type="Proteomes" id="UP000007575">
    <property type="component" value="Chromosome"/>
</dbReference>
<comment type="subcellular location">
    <subcellularLocation>
        <location evidence="1">Cell membrane</location>
        <topology evidence="1">Multi-pass membrane protein</topology>
    </subcellularLocation>
</comment>
<evidence type="ECO:0000256" key="4">
    <source>
        <dbReference type="ARBA" id="ARBA00022692"/>
    </source>
</evidence>
<dbReference type="Pfam" id="PF07690">
    <property type="entry name" value="MFS_1"/>
    <property type="match status" value="1"/>
</dbReference>
<proteinExistence type="predicted"/>
<name>H8GTU5_DEIGI</name>
<dbReference type="STRING" id="745776.DGo_CA2658"/>
<keyword evidence="4 7" id="KW-0812">Transmembrane</keyword>
<evidence type="ECO:0000256" key="5">
    <source>
        <dbReference type="ARBA" id="ARBA00022989"/>
    </source>
</evidence>
<keyword evidence="5 7" id="KW-1133">Transmembrane helix</keyword>
<dbReference type="GO" id="GO:0022857">
    <property type="term" value="F:transmembrane transporter activity"/>
    <property type="evidence" value="ECO:0007669"/>
    <property type="project" value="InterPro"/>
</dbReference>
<evidence type="ECO:0000256" key="1">
    <source>
        <dbReference type="ARBA" id="ARBA00004651"/>
    </source>
</evidence>
<feature type="transmembrane region" description="Helical" evidence="7">
    <location>
        <begin position="96"/>
        <end position="114"/>
    </location>
</feature>
<dbReference type="PATRIC" id="fig|745776.4.peg.2725"/>
<feature type="transmembrane region" description="Helical" evidence="7">
    <location>
        <begin position="135"/>
        <end position="156"/>
    </location>
</feature>
<dbReference type="Gene3D" id="1.20.1250.20">
    <property type="entry name" value="MFS general substrate transporter like domains"/>
    <property type="match status" value="1"/>
</dbReference>
<accession>H8GTU5</accession>
<feature type="domain" description="Major facilitator superfamily (MFS) profile" evidence="8">
    <location>
        <begin position="6"/>
        <end position="396"/>
    </location>
</feature>
<dbReference type="RefSeq" id="WP_014686065.1">
    <property type="nucleotide sequence ID" value="NC_017790.1"/>
</dbReference>
<sequence>MLWTRPLTMLQLLALLLASELVRTGFFVAALPLLGPGLGLGPAVIGAMVGAHYLADALGKGPMGLVSERWGLGRVLGLGALLGLLTVLGTRLWPSAWWGVLACALWGLVFGTLWPGLMSVSQALARPGRTARALAVSNLSVAPAILAGVLLVGPLIQGSSRSGWTLLLGAQGLAVLLALGLWRLRLPAPETARPGEPPVPGQAAPQPGWGREWGRVAVLLPAAFAQTLAPGLLVTLLYPLLAHLGLGLRDLAGPGLAAAAAFALSLGLLGRLADQVHPRRALTPGLLLLAAVFALVAVSGGPEVRSRLWVVAPLLGVGYGAFMAGWNGLVARTLPAQHRAAAWGAVMAVESLGYSAGPLLGGAAWQFGGQAGVFGLGAAVFLLTELYYLWPGRGLVHRAGGT</sequence>
<dbReference type="SUPFAM" id="SSF103473">
    <property type="entry name" value="MFS general substrate transporter"/>
    <property type="match status" value="1"/>
</dbReference>